<evidence type="ECO:0000256" key="3">
    <source>
        <dbReference type="ARBA" id="ARBA00022771"/>
    </source>
</evidence>
<dbReference type="AlphaFoldDB" id="A0A4W5QJY1"/>
<evidence type="ECO:0000259" key="7">
    <source>
        <dbReference type="Pfam" id="PF25393"/>
    </source>
</evidence>
<evidence type="ECO:0000256" key="2">
    <source>
        <dbReference type="ARBA" id="ARBA00022723"/>
    </source>
</evidence>
<dbReference type="STRING" id="62062.ENSHHUP00000074108"/>
<protein>
    <submittedName>
        <fullName evidence="8">Sharpin and rbck1 related</fullName>
    </submittedName>
</protein>
<proteinExistence type="predicted"/>
<feature type="region of interest" description="Disordered" evidence="6">
    <location>
        <begin position="116"/>
        <end position="138"/>
    </location>
</feature>
<comment type="pathway">
    <text evidence="1">Protein modification; protein ubiquitination.</text>
</comment>
<evidence type="ECO:0000256" key="6">
    <source>
        <dbReference type="SAM" id="MobiDB-lite"/>
    </source>
</evidence>
<reference evidence="8" key="2">
    <citation type="submission" date="2025-08" db="UniProtKB">
        <authorList>
            <consortium name="Ensembl"/>
        </authorList>
    </citation>
    <scope>IDENTIFICATION</scope>
</reference>
<evidence type="ECO:0000313" key="9">
    <source>
        <dbReference type="Proteomes" id="UP000314982"/>
    </source>
</evidence>
<dbReference type="GO" id="GO:0097039">
    <property type="term" value="P:protein linear polyubiquitination"/>
    <property type="evidence" value="ECO:0007669"/>
    <property type="project" value="TreeGrafter"/>
</dbReference>
<dbReference type="Proteomes" id="UP000314982">
    <property type="component" value="Unassembled WGS sequence"/>
</dbReference>
<evidence type="ECO:0000256" key="4">
    <source>
        <dbReference type="ARBA" id="ARBA00022786"/>
    </source>
</evidence>
<dbReference type="GO" id="GO:0043123">
    <property type="term" value="P:positive regulation of canonical NF-kappaB signal transduction"/>
    <property type="evidence" value="ECO:0007669"/>
    <property type="project" value="TreeGrafter"/>
</dbReference>
<evidence type="ECO:0000256" key="5">
    <source>
        <dbReference type="ARBA" id="ARBA00022833"/>
    </source>
</evidence>
<dbReference type="PANTHER" id="PTHR22770:SF45">
    <property type="entry name" value="RANBP-TYPE AND C3HC4-TYPE ZINC FINGER-CONTAINING PROTEIN 1"/>
    <property type="match status" value="1"/>
</dbReference>
<feature type="domain" description="HOIL-1/Sharpin LUBAC thetering" evidence="7">
    <location>
        <begin position="12"/>
        <end position="52"/>
    </location>
</feature>
<keyword evidence="5" id="KW-0862">Zinc</keyword>
<dbReference type="Pfam" id="PF25393">
    <property type="entry name" value="LTM"/>
    <property type="match status" value="1"/>
</dbReference>
<dbReference type="GO" id="GO:0043130">
    <property type="term" value="F:ubiquitin binding"/>
    <property type="evidence" value="ECO:0007669"/>
    <property type="project" value="TreeGrafter"/>
</dbReference>
<feature type="compositionally biased region" description="Pro residues" evidence="6">
    <location>
        <begin position="333"/>
        <end position="369"/>
    </location>
</feature>
<evidence type="ECO:0000256" key="1">
    <source>
        <dbReference type="ARBA" id="ARBA00004906"/>
    </source>
</evidence>
<feature type="region of interest" description="Disordered" evidence="6">
    <location>
        <begin position="465"/>
        <end position="489"/>
    </location>
</feature>
<feature type="region of interest" description="Disordered" evidence="6">
    <location>
        <begin position="333"/>
        <end position="450"/>
    </location>
</feature>
<dbReference type="GO" id="GO:0043161">
    <property type="term" value="P:proteasome-mediated ubiquitin-dependent protein catabolic process"/>
    <property type="evidence" value="ECO:0007669"/>
    <property type="project" value="TreeGrafter"/>
</dbReference>
<evidence type="ECO:0000313" key="8">
    <source>
        <dbReference type="Ensembl" id="ENSHHUP00000074108.1"/>
    </source>
</evidence>
<sequence length="523" mass="55679">MPSSSALPHTEEMCADLTRAIEAGDIQAPSIYAATLAHQQAGLKIQPSERSYGDTEVSLAVVVEDSSSSCCVTVKVLPHTTIAILKQQVFLEFLYLLSARHARLTRQLLQQDPESTLLTPATPPHGPPSNGPTSQDWRGYSTLPLRLSHSRKGSNGARAERLNISEIKDLINLEMPQLNDALSPKKSVPQAIEAEWRENFALLMMLDGKDPAPNPEAVDCMICYLDLQPGEGVLLRESPLFLRVTHNIVTLPPSHPTPIDSSDPLPLVTRVTLPLVILPLVNLVTLPLVTLPLVTLPLVNPVTLPLVTLLNLHLVTLPLVNLVTLPLVTLPPSDPTPGDPTPNDPIDPTPSDPTPSYPIEPTPSEPSDPTPTDSTSSEPSNPGDSTPSDSTPIDPSDSTPSDPSDSTPSDSTPIDPSDSTPSEPSDSTPSEPSDSTPSDPTDPSDSTPQCSIIVQKKEGCDWLRCTPRSAGSPEGVTGGQGVRETPARAAAATSTVKSVRTVTEKDNKGCVCCESQIGSKLEW</sequence>
<organism evidence="8 9">
    <name type="scientific">Hucho hucho</name>
    <name type="common">huchen</name>
    <dbReference type="NCBI Taxonomy" id="62062"/>
    <lineage>
        <taxon>Eukaryota</taxon>
        <taxon>Metazoa</taxon>
        <taxon>Chordata</taxon>
        <taxon>Craniata</taxon>
        <taxon>Vertebrata</taxon>
        <taxon>Euteleostomi</taxon>
        <taxon>Actinopterygii</taxon>
        <taxon>Neopterygii</taxon>
        <taxon>Teleostei</taxon>
        <taxon>Protacanthopterygii</taxon>
        <taxon>Salmoniformes</taxon>
        <taxon>Salmonidae</taxon>
        <taxon>Salmoninae</taxon>
        <taxon>Hucho</taxon>
    </lineage>
</organism>
<dbReference type="GO" id="GO:0004842">
    <property type="term" value="F:ubiquitin-protein transferase activity"/>
    <property type="evidence" value="ECO:0007669"/>
    <property type="project" value="TreeGrafter"/>
</dbReference>
<reference evidence="9" key="1">
    <citation type="submission" date="2018-06" db="EMBL/GenBank/DDBJ databases">
        <title>Genome assembly of Danube salmon.</title>
        <authorList>
            <person name="Macqueen D.J."/>
            <person name="Gundappa M.K."/>
        </authorList>
    </citation>
    <scope>NUCLEOTIDE SEQUENCE [LARGE SCALE GENOMIC DNA]</scope>
</reference>
<feature type="compositionally biased region" description="Pro residues" evidence="6">
    <location>
        <begin position="121"/>
        <end position="130"/>
    </location>
</feature>
<name>A0A4W5QJY1_9TELE</name>
<keyword evidence="9" id="KW-1185">Reference proteome</keyword>
<dbReference type="GO" id="GO:0071797">
    <property type="term" value="C:LUBAC complex"/>
    <property type="evidence" value="ECO:0007669"/>
    <property type="project" value="TreeGrafter"/>
</dbReference>
<dbReference type="InterPro" id="IPR051628">
    <property type="entry name" value="LUBAC_E3_Ligases"/>
</dbReference>
<feature type="compositionally biased region" description="Low complexity" evidence="6">
    <location>
        <begin position="370"/>
        <end position="448"/>
    </location>
</feature>
<dbReference type="Ensembl" id="ENSHHUT00000076544.1">
    <property type="protein sequence ID" value="ENSHHUP00000074108.1"/>
    <property type="gene ID" value="ENSHHUG00000043479.1"/>
</dbReference>
<dbReference type="PANTHER" id="PTHR22770">
    <property type="entry name" value="UBIQUITIN CONJUGATING ENZYME 7 INTERACTING PROTEIN-RELATED"/>
    <property type="match status" value="1"/>
</dbReference>
<keyword evidence="2" id="KW-0479">Metal-binding</keyword>
<dbReference type="GeneTree" id="ENSGT00940000164582"/>
<reference evidence="8" key="3">
    <citation type="submission" date="2025-09" db="UniProtKB">
        <authorList>
            <consortium name="Ensembl"/>
        </authorList>
    </citation>
    <scope>IDENTIFICATION</scope>
</reference>
<dbReference type="GO" id="GO:0008270">
    <property type="term" value="F:zinc ion binding"/>
    <property type="evidence" value="ECO:0007669"/>
    <property type="project" value="UniProtKB-KW"/>
</dbReference>
<dbReference type="InterPro" id="IPR057468">
    <property type="entry name" value="HOIL-1/Sharpin_LTM"/>
</dbReference>
<keyword evidence="3" id="KW-0863">Zinc-finger</keyword>
<keyword evidence="4" id="KW-0833">Ubl conjugation pathway</keyword>
<accession>A0A4W5QJY1</accession>